<proteinExistence type="predicted"/>
<reference evidence="3 4" key="1">
    <citation type="submission" date="2023-06" db="EMBL/GenBank/DDBJ databases">
        <title>Draft genome sequence of Gleimia hominis type strain CCUG 57540T.</title>
        <authorList>
            <person name="Salva-Serra F."/>
            <person name="Cardew S."/>
            <person name="Jensie Markopoulos S."/>
            <person name="Ohlen M."/>
            <person name="Inganas E."/>
            <person name="Svensson-Stadler L."/>
            <person name="Moore E.R.B."/>
        </authorList>
    </citation>
    <scope>NUCLEOTIDE SEQUENCE [LARGE SCALE GENOMIC DNA]</scope>
    <source>
        <strain evidence="3 4">CCUG 57540</strain>
    </source>
</reference>
<dbReference type="RefSeq" id="WP_313272901.1">
    <property type="nucleotide sequence ID" value="NZ_JASXSX010000001.1"/>
</dbReference>
<sequence>MTMRYNTVGYSGLQVSAVGIGGNNFGRAHTRTESPEGTLEVVRTALESGINLFDLADCYGREPGLSETLFGQALNQLGTLGENAVVVTKFGMDMRGVNGPEHGARGSRRYMMRALEASLKRLGRDHVDLYLYHTPDGITPPEETLAAMSDAVRAGKVRYIGTSNHAGWQLADLAHLADEPGMVAPIATESHYNLLDRRAELEVIPAAQRFGLGTLPYFPLANGLLTGKYRHGKAPDGTRVAHSKPQLLESTDWQQIDAFIEFAHERELSPLQVAFSWLATRPTVPSVIAGATTPEQVRQNAQAADWVPQPEDEAALEEIFPAPDRIALF</sequence>
<feature type="domain" description="NADP-dependent oxidoreductase" evidence="2">
    <location>
        <begin position="18"/>
        <end position="318"/>
    </location>
</feature>
<dbReference type="Gene3D" id="3.20.20.100">
    <property type="entry name" value="NADP-dependent oxidoreductase domain"/>
    <property type="match status" value="1"/>
</dbReference>
<dbReference type="InterPro" id="IPR023210">
    <property type="entry name" value="NADP_OxRdtase_dom"/>
</dbReference>
<evidence type="ECO:0000313" key="4">
    <source>
        <dbReference type="Proteomes" id="UP001247542"/>
    </source>
</evidence>
<dbReference type="InterPro" id="IPR050523">
    <property type="entry name" value="AKR_Detox_Biosynth"/>
</dbReference>
<evidence type="ECO:0000256" key="1">
    <source>
        <dbReference type="ARBA" id="ARBA00023002"/>
    </source>
</evidence>
<organism evidence="3 4">
    <name type="scientific">Gleimia hominis</name>
    <dbReference type="NCBI Taxonomy" id="595468"/>
    <lineage>
        <taxon>Bacteria</taxon>
        <taxon>Bacillati</taxon>
        <taxon>Actinomycetota</taxon>
        <taxon>Actinomycetes</taxon>
        <taxon>Actinomycetales</taxon>
        <taxon>Actinomycetaceae</taxon>
        <taxon>Gleimia</taxon>
    </lineage>
</organism>
<evidence type="ECO:0000259" key="2">
    <source>
        <dbReference type="Pfam" id="PF00248"/>
    </source>
</evidence>
<gene>
    <name evidence="3" type="ORF">QS713_04820</name>
</gene>
<dbReference type="Proteomes" id="UP001247542">
    <property type="component" value="Unassembled WGS sequence"/>
</dbReference>
<comment type="caution">
    <text evidence="3">The sequence shown here is derived from an EMBL/GenBank/DDBJ whole genome shotgun (WGS) entry which is preliminary data.</text>
</comment>
<dbReference type="PANTHER" id="PTHR43364:SF4">
    <property type="entry name" value="NAD(P)-LINKED OXIDOREDUCTASE SUPERFAMILY PROTEIN"/>
    <property type="match status" value="1"/>
</dbReference>
<dbReference type="InterPro" id="IPR020471">
    <property type="entry name" value="AKR"/>
</dbReference>
<name>A0ABU3IAY7_9ACTO</name>
<protein>
    <submittedName>
        <fullName evidence="3">Aldo/keto reductase</fullName>
    </submittedName>
</protein>
<keyword evidence="4" id="KW-1185">Reference proteome</keyword>
<dbReference type="EMBL" id="JASXSX010000001">
    <property type="protein sequence ID" value="MDT3767388.1"/>
    <property type="molecule type" value="Genomic_DNA"/>
</dbReference>
<dbReference type="InterPro" id="IPR036812">
    <property type="entry name" value="NAD(P)_OxRdtase_dom_sf"/>
</dbReference>
<dbReference type="PANTHER" id="PTHR43364">
    <property type="entry name" value="NADH-SPECIFIC METHYLGLYOXAL REDUCTASE-RELATED"/>
    <property type="match status" value="1"/>
</dbReference>
<keyword evidence="1" id="KW-0560">Oxidoreductase</keyword>
<dbReference type="Pfam" id="PF00248">
    <property type="entry name" value="Aldo_ket_red"/>
    <property type="match status" value="1"/>
</dbReference>
<accession>A0ABU3IAY7</accession>
<evidence type="ECO:0000313" key="3">
    <source>
        <dbReference type="EMBL" id="MDT3767388.1"/>
    </source>
</evidence>
<dbReference type="SUPFAM" id="SSF51430">
    <property type="entry name" value="NAD(P)-linked oxidoreductase"/>
    <property type="match status" value="1"/>
</dbReference>
<dbReference type="PRINTS" id="PR00069">
    <property type="entry name" value="ALDKETRDTASE"/>
</dbReference>